<reference evidence="2" key="1">
    <citation type="journal article" date="2014" name="Int. J. Syst. Evol. Microbiol.">
        <title>Complete genome of a new Firmicutes species belonging to the dominant human colonic microbiota ('Ruminococcus bicirculans') reveals two chromosomes and a selective capacity to utilize plant glucans.</title>
        <authorList>
            <consortium name="NISC Comparative Sequencing Program"/>
            <person name="Wegmann U."/>
            <person name="Louis P."/>
            <person name="Goesmann A."/>
            <person name="Henrissat B."/>
            <person name="Duncan S.H."/>
            <person name="Flint H.J."/>
        </authorList>
    </citation>
    <scope>NUCLEOTIDE SEQUENCE</scope>
    <source>
        <strain evidence="2">NBRC 108216</strain>
    </source>
</reference>
<dbReference type="RefSeq" id="WP_284373476.1">
    <property type="nucleotide sequence ID" value="NZ_BSNJ01000005.1"/>
</dbReference>
<name>A0ABQ5V3M6_9PROT</name>
<evidence type="ECO:0000313" key="2">
    <source>
        <dbReference type="EMBL" id="GLQ21685.1"/>
    </source>
</evidence>
<reference evidence="2" key="2">
    <citation type="submission" date="2023-01" db="EMBL/GenBank/DDBJ databases">
        <title>Draft genome sequence of Algimonas porphyrae strain NBRC 108216.</title>
        <authorList>
            <person name="Sun Q."/>
            <person name="Mori K."/>
        </authorList>
    </citation>
    <scope>NUCLEOTIDE SEQUENCE</scope>
    <source>
        <strain evidence="2">NBRC 108216</strain>
    </source>
</reference>
<dbReference type="Proteomes" id="UP001161390">
    <property type="component" value="Unassembled WGS sequence"/>
</dbReference>
<dbReference type="EMBL" id="BSNJ01000005">
    <property type="protein sequence ID" value="GLQ21685.1"/>
    <property type="molecule type" value="Genomic_DNA"/>
</dbReference>
<keyword evidence="1" id="KW-1133">Transmembrane helix</keyword>
<feature type="transmembrane region" description="Helical" evidence="1">
    <location>
        <begin position="15"/>
        <end position="36"/>
    </location>
</feature>
<keyword evidence="3" id="KW-1185">Reference proteome</keyword>
<comment type="caution">
    <text evidence="2">The sequence shown here is derived from an EMBL/GenBank/DDBJ whole genome shotgun (WGS) entry which is preliminary data.</text>
</comment>
<organism evidence="2 3">
    <name type="scientific">Algimonas porphyrae</name>
    <dbReference type="NCBI Taxonomy" id="1128113"/>
    <lineage>
        <taxon>Bacteria</taxon>
        <taxon>Pseudomonadati</taxon>
        <taxon>Pseudomonadota</taxon>
        <taxon>Alphaproteobacteria</taxon>
        <taxon>Maricaulales</taxon>
        <taxon>Robiginitomaculaceae</taxon>
        <taxon>Algimonas</taxon>
    </lineage>
</organism>
<keyword evidence="1" id="KW-0472">Membrane</keyword>
<sequence>MLFRRIKAHVENENWFAVGVDFLIVVVGVFIGIQVANWNEEQSRKAQEHSYLILVHEELVQNAERADRLLDYYTKVTDAGERALVFLKSDDTCEANCEDLLIDFFHASQLWTVIFDQTAFREAVELGFPSDNALREELFTTYDLTSSFRVINQMSPPFRETVREYIEPGAARILWSGCWEVDVADVTETLTRGCEEQLKTVDSARMLRDIKSNPRLEGMLRYWLNQNIFAMINYPTVRDRTIATADMVATEIERVR</sequence>
<evidence type="ECO:0000256" key="1">
    <source>
        <dbReference type="SAM" id="Phobius"/>
    </source>
</evidence>
<accession>A0ABQ5V3M6</accession>
<keyword evidence="1" id="KW-0812">Transmembrane</keyword>
<evidence type="ECO:0000313" key="3">
    <source>
        <dbReference type="Proteomes" id="UP001161390"/>
    </source>
</evidence>
<proteinExistence type="predicted"/>
<gene>
    <name evidence="2" type="ORF">GCM10007854_26400</name>
</gene>
<protein>
    <submittedName>
        <fullName evidence="2">Uncharacterized protein</fullName>
    </submittedName>
</protein>